<feature type="transmembrane region" description="Helical" evidence="1">
    <location>
        <begin position="196"/>
        <end position="214"/>
    </location>
</feature>
<evidence type="ECO:0000313" key="3">
    <source>
        <dbReference type="Proteomes" id="UP000018890"/>
    </source>
</evidence>
<feature type="transmembrane region" description="Helical" evidence="1">
    <location>
        <begin position="436"/>
        <end position="456"/>
    </location>
</feature>
<organism evidence="2 3">
    <name type="scientific">Halalkalibacter wakoensis JCM 9140</name>
    <dbReference type="NCBI Taxonomy" id="1236970"/>
    <lineage>
        <taxon>Bacteria</taxon>
        <taxon>Bacillati</taxon>
        <taxon>Bacillota</taxon>
        <taxon>Bacilli</taxon>
        <taxon>Bacillales</taxon>
        <taxon>Bacillaceae</taxon>
        <taxon>Halalkalibacter</taxon>
    </lineage>
</organism>
<keyword evidence="1" id="KW-0812">Transmembrane</keyword>
<feature type="transmembrane region" description="Helical" evidence="1">
    <location>
        <begin position="463"/>
        <end position="483"/>
    </location>
</feature>
<feature type="transmembrane region" description="Helical" evidence="1">
    <location>
        <begin position="124"/>
        <end position="153"/>
    </location>
</feature>
<proteinExistence type="predicted"/>
<comment type="caution">
    <text evidence="2">The sequence shown here is derived from an EMBL/GenBank/DDBJ whole genome shotgun (WGS) entry which is preliminary data.</text>
</comment>
<evidence type="ECO:0000256" key="1">
    <source>
        <dbReference type="SAM" id="Phobius"/>
    </source>
</evidence>
<evidence type="ECO:0008006" key="4">
    <source>
        <dbReference type="Google" id="ProtNLM"/>
    </source>
</evidence>
<dbReference type="Pfam" id="PF13346">
    <property type="entry name" value="ABC2_membrane_5"/>
    <property type="match status" value="1"/>
</dbReference>
<name>W4PYQ7_9BACI</name>
<feature type="transmembrane region" description="Helical" evidence="1">
    <location>
        <begin position="347"/>
        <end position="370"/>
    </location>
</feature>
<dbReference type="Proteomes" id="UP000018890">
    <property type="component" value="Unassembled WGS sequence"/>
</dbReference>
<evidence type="ECO:0000313" key="2">
    <source>
        <dbReference type="EMBL" id="GAE24867.1"/>
    </source>
</evidence>
<reference evidence="2" key="1">
    <citation type="journal article" date="2014" name="Genome Announc.">
        <title>Draft Genome Sequences of Three Alkaliphilic Bacillus Strains, Bacillus wakoensis JCM 9140T, Bacillus akibai JCM 9157T, and Bacillus hemicellulosilyticus JCM 9152T.</title>
        <authorList>
            <person name="Yuki M."/>
            <person name="Oshima K."/>
            <person name="Suda W."/>
            <person name="Oshida Y."/>
            <person name="Kitamura K."/>
            <person name="Iida T."/>
            <person name="Hattori M."/>
            <person name="Ohkuma M."/>
        </authorList>
    </citation>
    <scope>NUCLEOTIDE SEQUENCE [LARGE SCALE GENOMIC DNA]</scope>
    <source>
        <strain evidence="2">JCM 9140</strain>
    </source>
</reference>
<dbReference type="InterPro" id="IPR025699">
    <property type="entry name" value="ABC2_memb-like"/>
</dbReference>
<feature type="transmembrane region" description="Helical" evidence="1">
    <location>
        <begin position="24"/>
        <end position="46"/>
    </location>
</feature>
<gene>
    <name evidence="2" type="ORF">JCM9140_828</name>
</gene>
<dbReference type="AlphaFoldDB" id="W4PYQ7"/>
<dbReference type="STRING" id="1236970.JCM9140_828"/>
<feature type="transmembrane region" description="Helical" evidence="1">
    <location>
        <begin position="300"/>
        <end position="327"/>
    </location>
</feature>
<keyword evidence="1" id="KW-0472">Membrane</keyword>
<feature type="transmembrane region" description="Helical" evidence="1">
    <location>
        <begin position="165"/>
        <end position="189"/>
    </location>
</feature>
<dbReference type="EMBL" id="BAUT01000005">
    <property type="protein sequence ID" value="GAE24867.1"/>
    <property type="molecule type" value="Genomic_DNA"/>
</dbReference>
<sequence length="500" mass="55342">MGKQLTYQTKILSRFILHRDRVRIPIWIFSLTLMTVVTATSFSGLYQNDAERQVMAETMKNPAMTAMVGLGYGLDNYTTGAMMAHQMLLFTAIAMAIMSILFVTRHTRADEEEGRLELLRSLPVGRLTNLMSTVSILCGLHIIIAILIGLSLFSLQEESMNVQGSLLYGAALGSIGIFFTAITSIFAQLSDHSRGTIGLSLAVLGLSYIIRAIGDVSNEMISWLSPLGWILRTEVYVTNNWWPVLLTVGFSCVLFCLAFYLNATRDIGSGLLPSKPGRKQASTLLTNPLGLAFRLQRTSVLSWALGMFVLGASYGSVFGDLDSFFATNEMMSQLFPPIEGLSLTEQFLTMLMSVIAMICTVPPLIILLKLSSEEKKERIEHLFSRAVSRGSVLGSYILLSFVFGFVMLFLALLGLWGASSVVMEEPISFSLMLQALMIYLPAMWFMIGLGVFTIGIRPKLTSLTWMYLGYSFIVVYLGGMLQFPEWLSLLSPYGISLNYP</sequence>
<protein>
    <recommendedName>
        <fullName evidence="4">ABC transporter permease</fullName>
    </recommendedName>
</protein>
<feature type="transmembrane region" description="Helical" evidence="1">
    <location>
        <begin position="391"/>
        <end position="416"/>
    </location>
</feature>
<keyword evidence="1" id="KW-1133">Transmembrane helix</keyword>
<feature type="transmembrane region" description="Helical" evidence="1">
    <location>
        <begin position="83"/>
        <end position="103"/>
    </location>
</feature>
<keyword evidence="3" id="KW-1185">Reference proteome</keyword>
<accession>W4PYQ7</accession>
<dbReference type="RefSeq" id="WP_369384393.1">
    <property type="nucleotide sequence ID" value="NZ_BAUT01000005.1"/>
</dbReference>
<feature type="transmembrane region" description="Helical" evidence="1">
    <location>
        <begin position="241"/>
        <end position="261"/>
    </location>
</feature>